<evidence type="ECO:0000313" key="1">
    <source>
        <dbReference type="EMBL" id="GGG76636.1"/>
    </source>
</evidence>
<dbReference type="InterPro" id="IPR003772">
    <property type="entry name" value="YceD"/>
</dbReference>
<dbReference type="Pfam" id="PF02620">
    <property type="entry name" value="YceD"/>
    <property type="match status" value="1"/>
</dbReference>
<organism evidence="1 2">
    <name type="scientific">Salipiger pallidus</name>
    <dbReference type="NCBI Taxonomy" id="1775170"/>
    <lineage>
        <taxon>Bacteria</taxon>
        <taxon>Pseudomonadati</taxon>
        <taxon>Pseudomonadota</taxon>
        <taxon>Alphaproteobacteria</taxon>
        <taxon>Rhodobacterales</taxon>
        <taxon>Roseobacteraceae</taxon>
        <taxon>Salipiger</taxon>
    </lineage>
</organism>
<sequence>MSNAAQGAQRLRVAALRNNSPTPFDIRPDDAARTALTEKLGLLGLRKVRFAGEITPEGRDAWRLKGTLGATVMQACVVTLEPVVTRIEEPVERLWQPEEDLTRTPEGSEIEVPDDDADPLPDVIDLGAVLTEALTLALPQYPHAEGADAVTQQLDSAEEADREILEDRPNPFAALAGLRDSMQTGGEDDEGSKS</sequence>
<name>A0A8J2ZL26_9RHOB</name>
<dbReference type="RefSeq" id="WP_188790731.1">
    <property type="nucleotide sequence ID" value="NZ_BMJV01000005.1"/>
</dbReference>
<reference evidence="1" key="2">
    <citation type="submission" date="2020-09" db="EMBL/GenBank/DDBJ databases">
        <authorList>
            <person name="Sun Q."/>
            <person name="Zhou Y."/>
        </authorList>
    </citation>
    <scope>NUCLEOTIDE SEQUENCE</scope>
    <source>
        <strain evidence="1">CGMCC 1.15762</strain>
    </source>
</reference>
<keyword evidence="2" id="KW-1185">Reference proteome</keyword>
<dbReference type="Proteomes" id="UP000617145">
    <property type="component" value="Unassembled WGS sequence"/>
</dbReference>
<proteinExistence type="predicted"/>
<reference evidence="1" key="1">
    <citation type="journal article" date="2014" name="Int. J. Syst. Evol. Microbiol.">
        <title>Complete genome sequence of Corynebacterium casei LMG S-19264T (=DSM 44701T), isolated from a smear-ripened cheese.</title>
        <authorList>
            <consortium name="US DOE Joint Genome Institute (JGI-PGF)"/>
            <person name="Walter F."/>
            <person name="Albersmeier A."/>
            <person name="Kalinowski J."/>
            <person name="Ruckert C."/>
        </authorList>
    </citation>
    <scope>NUCLEOTIDE SEQUENCE</scope>
    <source>
        <strain evidence="1">CGMCC 1.15762</strain>
    </source>
</reference>
<evidence type="ECO:0000313" key="2">
    <source>
        <dbReference type="Proteomes" id="UP000617145"/>
    </source>
</evidence>
<comment type="caution">
    <text evidence="1">The sequence shown here is derived from an EMBL/GenBank/DDBJ whole genome shotgun (WGS) entry which is preliminary data.</text>
</comment>
<accession>A0A8J2ZL26</accession>
<dbReference type="EMBL" id="BMJV01000005">
    <property type="protein sequence ID" value="GGG76636.1"/>
    <property type="molecule type" value="Genomic_DNA"/>
</dbReference>
<gene>
    <name evidence="1" type="ORF">GCM10011415_26790</name>
</gene>
<dbReference type="AlphaFoldDB" id="A0A8J2ZL26"/>
<protein>
    <submittedName>
        <fullName evidence="1">Metal-binding protein</fullName>
    </submittedName>
</protein>